<protein>
    <submittedName>
        <fullName evidence="4">TIL domain-containing protein</fullName>
    </submittedName>
</protein>
<evidence type="ECO:0000313" key="4">
    <source>
        <dbReference type="WBParaSite" id="nRc.2.0.1.t46464-RA"/>
    </source>
</evidence>
<reference evidence="4" key="1">
    <citation type="submission" date="2022-11" db="UniProtKB">
        <authorList>
            <consortium name="WormBaseParasite"/>
        </authorList>
    </citation>
    <scope>IDENTIFICATION</scope>
</reference>
<dbReference type="CDD" id="cd19941">
    <property type="entry name" value="TIL"/>
    <property type="match status" value="1"/>
</dbReference>
<dbReference type="Proteomes" id="UP000887565">
    <property type="component" value="Unplaced"/>
</dbReference>
<evidence type="ECO:0000313" key="3">
    <source>
        <dbReference type="Proteomes" id="UP000887565"/>
    </source>
</evidence>
<dbReference type="Gene3D" id="2.10.25.10">
    <property type="entry name" value="Laminin"/>
    <property type="match status" value="1"/>
</dbReference>
<name>A0A915L621_ROMCU</name>
<feature type="domain" description="TIL" evidence="2">
    <location>
        <begin position="68"/>
        <end position="128"/>
    </location>
</feature>
<dbReference type="InterPro" id="IPR002919">
    <property type="entry name" value="TIL_dom"/>
</dbReference>
<sequence>MHKQHDLRPCCQKYGAIKSKLREEDTCSQFCHPHQSEEFLLKPETIFCASRLKVIDSEVLPKGDHKQCSAHEQYSDCAHLPPKCQHSCPNAPPTGIRCTEMCAKGCVCKTGYVRDPSKDYKCVLEANCEKKA</sequence>
<keyword evidence="1" id="KW-0646">Protease inhibitor</keyword>
<evidence type="ECO:0000259" key="2">
    <source>
        <dbReference type="Pfam" id="PF01826"/>
    </source>
</evidence>
<evidence type="ECO:0000256" key="1">
    <source>
        <dbReference type="ARBA" id="ARBA00022900"/>
    </source>
</evidence>
<dbReference type="GO" id="GO:0004867">
    <property type="term" value="F:serine-type endopeptidase inhibitor activity"/>
    <property type="evidence" value="ECO:0007669"/>
    <property type="project" value="UniProtKB-KW"/>
</dbReference>
<dbReference type="Pfam" id="PF01826">
    <property type="entry name" value="TIL"/>
    <property type="match status" value="1"/>
</dbReference>
<dbReference type="SUPFAM" id="SSF57567">
    <property type="entry name" value="Serine protease inhibitors"/>
    <property type="match status" value="1"/>
</dbReference>
<keyword evidence="1" id="KW-0722">Serine protease inhibitor</keyword>
<keyword evidence="3" id="KW-1185">Reference proteome</keyword>
<organism evidence="3 4">
    <name type="scientific">Romanomermis culicivorax</name>
    <name type="common">Nematode worm</name>
    <dbReference type="NCBI Taxonomy" id="13658"/>
    <lineage>
        <taxon>Eukaryota</taxon>
        <taxon>Metazoa</taxon>
        <taxon>Ecdysozoa</taxon>
        <taxon>Nematoda</taxon>
        <taxon>Enoplea</taxon>
        <taxon>Dorylaimia</taxon>
        <taxon>Mermithida</taxon>
        <taxon>Mermithoidea</taxon>
        <taxon>Mermithidae</taxon>
        <taxon>Romanomermis</taxon>
    </lineage>
</organism>
<dbReference type="InterPro" id="IPR036084">
    <property type="entry name" value="Ser_inhib-like_sf"/>
</dbReference>
<dbReference type="AlphaFoldDB" id="A0A915L621"/>
<proteinExistence type="predicted"/>
<dbReference type="WBParaSite" id="nRc.2.0.1.t46464-RA">
    <property type="protein sequence ID" value="nRc.2.0.1.t46464-RA"/>
    <property type="gene ID" value="nRc.2.0.1.g46464"/>
</dbReference>
<accession>A0A915L621</accession>